<keyword evidence="1" id="KW-1133">Transmembrane helix</keyword>
<protein>
    <recommendedName>
        <fullName evidence="4">Transmembrane protein</fullName>
    </recommendedName>
</protein>
<keyword evidence="1" id="KW-0472">Membrane</keyword>
<dbReference type="InterPro" id="IPR046125">
    <property type="entry name" value="DUF6122"/>
</dbReference>
<organism evidence="2 3">
    <name type="scientific">Psychrobacter nivimaris</name>
    <dbReference type="NCBI Taxonomy" id="281738"/>
    <lineage>
        <taxon>Bacteria</taxon>
        <taxon>Pseudomonadati</taxon>
        <taxon>Pseudomonadota</taxon>
        <taxon>Gammaproteobacteria</taxon>
        <taxon>Moraxellales</taxon>
        <taxon>Moraxellaceae</taxon>
        <taxon>Psychrobacter</taxon>
    </lineage>
</organism>
<accession>A0A6N7C003</accession>
<dbReference type="AlphaFoldDB" id="A0A6N7C003"/>
<gene>
    <name evidence="2" type="ORF">FQV37_107</name>
</gene>
<name>A0A6N7C003_9GAMM</name>
<evidence type="ECO:0000313" key="3">
    <source>
        <dbReference type="Proteomes" id="UP000471465"/>
    </source>
</evidence>
<dbReference type="EMBL" id="VZIZ01000011">
    <property type="protein sequence ID" value="KAF0569204.1"/>
    <property type="molecule type" value="Genomic_DNA"/>
</dbReference>
<keyword evidence="1" id="KW-0812">Transmembrane</keyword>
<sequence length="105" mass="12414">MQTFIHYFLHFGFPLFIAIAFFKKEWKKAYLILLATMLVDIDHLVANPIFQANRCSINFHPLHTYYAMLVYFVLLFLRKPFNIIGIGLLFHMLTDFTDCLMMSVS</sequence>
<keyword evidence="3" id="KW-1185">Reference proteome</keyword>
<evidence type="ECO:0000313" key="2">
    <source>
        <dbReference type="EMBL" id="KAF0569204.1"/>
    </source>
</evidence>
<dbReference type="Proteomes" id="UP000471465">
    <property type="component" value="Unassembled WGS sequence"/>
</dbReference>
<dbReference type="RefSeq" id="WP_167514297.1">
    <property type="nucleotide sequence ID" value="NZ_VZIZ01000011.1"/>
</dbReference>
<dbReference type="Pfam" id="PF19617">
    <property type="entry name" value="DUF6122"/>
    <property type="match status" value="1"/>
</dbReference>
<feature type="transmembrane region" description="Helical" evidence="1">
    <location>
        <begin position="6"/>
        <end position="22"/>
    </location>
</feature>
<proteinExistence type="predicted"/>
<feature type="transmembrane region" description="Helical" evidence="1">
    <location>
        <begin position="70"/>
        <end position="93"/>
    </location>
</feature>
<evidence type="ECO:0008006" key="4">
    <source>
        <dbReference type="Google" id="ProtNLM"/>
    </source>
</evidence>
<comment type="caution">
    <text evidence="2">The sequence shown here is derived from an EMBL/GenBank/DDBJ whole genome shotgun (WGS) entry which is preliminary data.</text>
</comment>
<feature type="transmembrane region" description="Helical" evidence="1">
    <location>
        <begin position="29"/>
        <end position="50"/>
    </location>
</feature>
<reference evidence="2 3" key="1">
    <citation type="submission" date="2019-09" db="EMBL/GenBank/DDBJ databases">
        <title>Draft genome sequence of Psychrobacter nivimaris LAMA 639, in search for biotechnological relevant genes.</title>
        <authorList>
            <person name="Lima A.O.S."/>
            <person name="Staloch B.E.K."/>
            <person name="Freitas R.C."/>
            <person name="Niero H."/>
            <person name="Silva M.A.C."/>
        </authorList>
    </citation>
    <scope>NUCLEOTIDE SEQUENCE [LARGE SCALE GENOMIC DNA]</scope>
    <source>
        <strain evidence="2 3">LAMA 639</strain>
    </source>
</reference>
<evidence type="ECO:0000256" key="1">
    <source>
        <dbReference type="SAM" id="Phobius"/>
    </source>
</evidence>